<evidence type="ECO:0000259" key="3">
    <source>
        <dbReference type="PROSITE" id="PS51186"/>
    </source>
</evidence>
<dbReference type="InterPro" id="IPR016181">
    <property type="entry name" value="Acyl_CoA_acyltransferase"/>
</dbReference>
<keyword evidence="5" id="KW-1185">Reference proteome</keyword>
<evidence type="ECO:0000256" key="2">
    <source>
        <dbReference type="ARBA" id="ARBA00023315"/>
    </source>
</evidence>
<dbReference type="PANTHER" id="PTHR43877">
    <property type="entry name" value="AMINOALKYLPHOSPHONATE N-ACETYLTRANSFERASE-RELATED-RELATED"/>
    <property type="match status" value="1"/>
</dbReference>
<protein>
    <submittedName>
        <fullName evidence="4">GNAT family N-acetyltransferase</fullName>
    </submittedName>
</protein>
<evidence type="ECO:0000313" key="4">
    <source>
        <dbReference type="EMBL" id="QIP12802.1"/>
    </source>
</evidence>
<dbReference type="AlphaFoldDB" id="A0A6G9AK10"/>
<dbReference type="InterPro" id="IPR000182">
    <property type="entry name" value="GNAT_dom"/>
</dbReference>
<dbReference type="InterPro" id="IPR050832">
    <property type="entry name" value="Bact_Acetyltransf"/>
</dbReference>
<keyword evidence="2" id="KW-0012">Acyltransferase</keyword>
<dbReference type="RefSeq" id="WP_167207261.1">
    <property type="nucleotide sequence ID" value="NZ_CP050063.1"/>
</dbReference>
<evidence type="ECO:0000256" key="1">
    <source>
        <dbReference type="ARBA" id="ARBA00022679"/>
    </source>
</evidence>
<proteinExistence type="predicted"/>
<dbReference type="PROSITE" id="PS51186">
    <property type="entry name" value="GNAT"/>
    <property type="match status" value="1"/>
</dbReference>
<feature type="domain" description="N-acetyltransferase" evidence="3">
    <location>
        <begin position="3"/>
        <end position="152"/>
    </location>
</feature>
<evidence type="ECO:0000313" key="5">
    <source>
        <dbReference type="Proteomes" id="UP000501802"/>
    </source>
</evidence>
<dbReference type="PANTHER" id="PTHR43877:SF2">
    <property type="entry name" value="AMINOALKYLPHOSPHONATE N-ACETYLTRANSFERASE-RELATED"/>
    <property type="match status" value="1"/>
</dbReference>
<gene>
    <name evidence="4" type="ORF">G8759_09270</name>
</gene>
<dbReference type="Proteomes" id="UP000501802">
    <property type="component" value="Chromosome"/>
</dbReference>
<dbReference type="Pfam" id="PF00583">
    <property type="entry name" value="Acetyltransf_1"/>
    <property type="match status" value="1"/>
</dbReference>
<dbReference type="CDD" id="cd04301">
    <property type="entry name" value="NAT_SF"/>
    <property type="match status" value="1"/>
</dbReference>
<dbReference type="KEGG" id="spib:G8759_09270"/>
<name>A0A6G9AK10_9BACT</name>
<reference evidence="4 5" key="1">
    <citation type="submission" date="2020-03" db="EMBL/GenBank/DDBJ databases">
        <authorList>
            <person name="Kim M.K."/>
        </authorList>
    </citation>
    <scope>NUCLEOTIDE SEQUENCE [LARGE SCALE GENOMIC DNA]</scope>
    <source>
        <strain evidence="4 5">BT328</strain>
    </source>
</reference>
<keyword evidence="1 4" id="KW-0808">Transferase</keyword>
<sequence>MEVTYRLATENDLVEIIRMLSDDKLGALRENFQLPLPGAYRQAFNIIADDPHQELTVVEVNAEIVATFQLSFIQYLTYQGGIRAQIEAVRVKSNYRGKGIGKKIFQYAIQRARSKGAHLLQLTTDKKRPEAKRFYESLGFIDSHEGMKLHLR</sequence>
<dbReference type="GO" id="GO:0016747">
    <property type="term" value="F:acyltransferase activity, transferring groups other than amino-acyl groups"/>
    <property type="evidence" value="ECO:0007669"/>
    <property type="project" value="InterPro"/>
</dbReference>
<organism evidence="4 5">
    <name type="scientific">Spirosoma aureum</name>
    <dbReference type="NCBI Taxonomy" id="2692134"/>
    <lineage>
        <taxon>Bacteria</taxon>
        <taxon>Pseudomonadati</taxon>
        <taxon>Bacteroidota</taxon>
        <taxon>Cytophagia</taxon>
        <taxon>Cytophagales</taxon>
        <taxon>Cytophagaceae</taxon>
        <taxon>Spirosoma</taxon>
    </lineage>
</organism>
<dbReference type="SUPFAM" id="SSF55729">
    <property type="entry name" value="Acyl-CoA N-acyltransferases (Nat)"/>
    <property type="match status" value="1"/>
</dbReference>
<dbReference type="EMBL" id="CP050063">
    <property type="protein sequence ID" value="QIP12802.1"/>
    <property type="molecule type" value="Genomic_DNA"/>
</dbReference>
<dbReference type="Gene3D" id="3.40.630.30">
    <property type="match status" value="1"/>
</dbReference>
<accession>A0A6G9AK10</accession>